<proteinExistence type="predicted"/>
<organism evidence="1">
    <name type="scientific">Arthrobacter sp. K5</name>
    <dbReference type="NCBI Taxonomy" id="2839623"/>
    <lineage>
        <taxon>Bacteria</taxon>
        <taxon>Bacillati</taxon>
        <taxon>Actinomycetota</taxon>
        <taxon>Actinomycetes</taxon>
        <taxon>Micrococcales</taxon>
        <taxon>Micrococcaceae</taxon>
        <taxon>Arthrobacter</taxon>
    </lineage>
</organism>
<reference evidence="1" key="1">
    <citation type="submission" date="2024-06" db="EMBL/GenBank/DDBJ databases">
        <title>Biodegradation of dimethachlon by Arthrobacter sp. K5: mechanistic insights and ecological implications.</title>
        <authorList>
            <person name="Hu S."/>
            <person name="Lu P."/>
        </authorList>
    </citation>
    <scope>NUCLEOTIDE SEQUENCE</scope>
    <source>
        <strain evidence="1">K5</strain>
    </source>
</reference>
<name>A0AAU8EQK5_9MICC</name>
<dbReference type="Pfam" id="PF19794">
    <property type="entry name" value="DUF6278"/>
    <property type="match status" value="1"/>
</dbReference>
<evidence type="ECO:0000313" key="1">
    <source>
        <dbReference type="EMBL" id="XCH11942.1"/>
    </source>
</evidence>
<sequence length="150" mass="16776">MSTPEDPDELLQKLPAGLPRRYAEYKPVTSDAVVTPPTNVGGYDELLSYFQERGQTLPRKAESLATLDQAINDGLPAELARPIGMFYGDLLTHTVPGGHWEVVEEGYPRIRITRNTAVDVVRVALRRLATPEPTLEENYAHVLELVRREP</sequence>
<accession>A0AAU8EQK5</accession>
<dbReference type="RefSeq" id="WP_353712165.1">
    <property type="nucleotide sequence ID" value="NZ_CP159279.1"/>
</dbReference>
<dbReference type="InterPro" id="IPR046245">
    <property type="entry name" value="DUF6278"/>
</dbReference>
<gene>
    <name evidence="1" type="ORF">ABRP34_02685</name>
</gene>
<dbReference type="AlphaFoldDB" id="A0AAU8EQK5"/>
<dbReference type="EMBL" id="CP159279">
    <property type="protein sequence ID" value="XCH11942.1"/>
    <property type="molecule type" value="Genomic_DNA"/>
</dbReference>
<protein>
    <submittedName>
        <fullName evidence="1">DUF6278 family protein</fullName>
    </submittedName>
</protein>